<accession>A0ABQ9H6U5</accession>
<dbReference type="Proteomes" id="UP001159363">
    <property type="component" value="Chromosome 6"/>
</dbReference>
<dbReference type="EMBL" id="JARBHB010000007">
    <property type="protein sequence ID" value="KAJ8879997.1"/>
    <property type="molecule type" value="Genomic_DNA"/>
</dbReference>
<proteinExistence type="predicted"/>
<protein>
    <submittedName>
        <fullName evidence="2">Uncharacterized protein</fullName>
    </submittedName>
</protein>
<keyword evidence="3" id="KW-1185">Reference proteome</keyword>
<comment type="caution">
    <text evidence="2">The sequence shown here is derived from an EMBL/GenBank/DDBJ whole genome shotgun (WGS) entry which is preliminary data.</text>
</comment>
<evidence type="ECO:0000313" key="2">
    <source>
        <dbReference type="EMBL" id="KAJ8879997.1"/>
    </source>
</evidence>
<name>A0ABQ9H6U5_9NEOP</name>
<evidence type="ECO:0000256" key="1">
    <source>
        <dbReference type="SAM" id="MobiDB-lite"/>
    </source>
</evidence>
<evidence type="ECO:0000313" key="3">
    <source>
        <dbReference type="Proteomes" id="UP001159363"/>
    </source>
</evidence>
<reference evidence="2 3" key="1">
    <citation type="submission" date="2023-02" db="EMBL/GenBank/DDBJ databases">
        <title>LHISI_Scaffold_Assembly.</title>
        <authorList>
            <person name="Stuart O.P."/>
            <person name="Cleave R."/>
            <person name="Magrath M.J.L."/>
            <person name="Mikheyev A.S."/>
        </authorList>
    </citation>
    <scope>NUCLEOTIDE SEQUENCE [LARGE SCALE GENOMIC DNA]</scope>
    <source>
        <strain evidence="2">Daus_M_001</strain>
        <tissue evidence="2">Leg muscle</tissue>
    </source>
</reference>
<organism evidence="2 3">
    <name type="scientific">Dryococelus australis</name>
    <dbReference type="NCBI Taxonomy" id="614101"/>
    <lineage>
        <taxon>Eukaryota</taxon>
        <taxon>Metazoa</taxon>
        <taxon>Ecdysozoa</taxon>
        <taxon>Arthropoda</taxon>
        <taxon>Hexapoda</taxon>
        <taxon>Insecta</taxon>
        <taxon>Pterygota</taxon>
        <taxon>Neoptera</taxon>
        <taxon>Polyneoptera</taxon>
        <taxon>Phasmatodea</taxon>
        <taxon>Verophasmatodea</taxon>
        <taxon>Anareolatae</taxon>
        <taxon>Phasmatidae</taxon>
        <taxon>Eurycanthinae</taxon>
        <taxon>Dryococelus</taxon>
    </lineage>
</organism>
<feature type="compositionally biased region" description="Basic and acidic residues" evidence="1">
    <location>
        <begin position="672"/>
        <end position="681"/>
    </location>
</feature>
<sequence length="879" mass="96806">MRSTANGDIEQPPLVDELADPVATFSHAFTCMLLLQSTSFQDKVDAKHVYTDVEFAIGSQFIRHALDDSEPIADLRTGFNPWPGHLIFANGIVPDDVVGQRVFPGSPVSPSPSFWRCSMLTSITHIGSQDLALPVEVLYAPDTVALVADEKVNKQLRAQLVLCSIRPENIIPPHTNGSFTKDVPANVQGDISQCVNSRQARSSGPVGHCCHTWSTDGAGVIVGTVRYAETGRLWADCGLLHGRYLNDGFCALVCSSGEGTGSQDWPRLRSVTRTRHPATSPHRPLCHTHSRCEIAAPPLSSPFPYDTNSNHCAHRAVVWTHPSSDWLHEVLGVGLASDWLPRYQELIGERSSVLLATDAILLTSAESVRHGVECAIVLITPECKVRENQESNTARWEASGLTAKPPRPLESREFHEFHSRLVSVLIVSPTVNICCLYDVSASCLDVNVACQNTLLRAATGMLACLRRSRAMHCALLNKPGQAGRVRQILQLETRRTRLLSSRSYHKSQLHKTISTWWSTRQLTVQPIGNVTQHAIASRTQGPWPEPRVCTIASDITRHVNQSNAIGAKALPARTYQIETHLLNCGNLFTRKTTCESPGSSYPLLPRLASSRLASYKLLAASPYLFQTSLPLATSLAARRLSFGTQSLIHSSTTWLGGLLHFYIVRPEHLEGSTHPESRRETGASNPEQSYDKCRKQYNKSQRRASQKRLSCWLTLLYQIRGSLTCHSKRSIEFPPSYHHYFVLLFRPLARGGPRSAAQTNRGGVVVRLLAFHLGDPGSIPGGVAPGFSHVGIAPLVGSFSRGYPISTALSFRSCFVLTSFLPHRLSNPRQMFSSPRAVYNWWSGSASPDDQNAGSTSRLWKRADSVAEINPHEGLPMRE</sequence>
<feature type="region of interest" description="Disordered" evidence="1">
    <location>
        <begin position="672"/>
        <end position="701"/>
    </location>
</feature>
<gene>
    <name evidence="2" type="ORF">PR048_020619</name>
</gene>